<keyword evidence="3" id="KW-1185">Reference proteome</keyword>
<sequence length="587" mass="61189">APARAAAPPSARPGPGACLPARPPRGPDACGTPASPKSGHSPIPGLPSPAAKWLPTWRRGASGRARRAQRPPAPAWRSRPPGLPSSPLLSSPLLSSPLLSSPQLCPPPLCSAPLRSALPSSPPHLAPSPPEDTGDATRQPRRGSPAPWPFLRHASPRHPPTPGPDRDTREAGSPTQTHGHPGKHRDRHRRRDLWTDGKNAEPERQTLRPADPLRPSTPTPSPQDRRGDPDRDAARDADRDTGARNTHTLTHTDPQTHPHPHPHRHTHTHTHTHGRGFGLGGGAPELPEEPPEPEDLRARCQESRSAPIPAQHPSFGAGRGGRGAVRGACLRPVWGAAGLAEPESLAVAVAVPVRQSVEPGAHGPGGPGRSAIRRPGHLSPGAGPQGQRGGGREGAGGPRSRGRREGWGLGRLPVGLGAGGSPRAALGDPGTRAQARGRGPGPREHRPAERSPSPGLEARSRLLPTPRPPPTARPPRPLPASVAAALTPVPLSLPLAPEPPATWARPASSPPRPAEARVGLVAWRWRGWVVAARPCRGPPFWGQGPALLGLRWPGLRGPGGQRREGTGVRGGGVQGLFGGSRVGQGAP</sequence>
<name>A0A183IAB7_9BILA</name>
<feature type="compositionally biased region" description="Gly residues" evidence="1">
    <location>
        <begin position="383"/>
        <end position="399"/>
    </location>
</feature>
<feature type="compositionally biased region" description="Pro residues" evidence="1">
    <location>
        <begin position="120"/>
        <end position="130"/>
    </location>
</feature>
<dbReference type="Proteomes" id="UP000270296">
    <property type="component" value="Unassembled WGS sequence"/>
</dbReference>
<feature type="compositionally biased region" description="Low complexity" evidence="1">
    <location>
        <begin position="1"/>
        <end position="17"/>
    </location>
</feature>
<organism evidence="4">
    <name type="scientific">Soboliphyme baturini</name>
    <dbReference type="NCBI Taxonomy" id="241478"/>
    <lineage>
        <taxon>Eukaryota</taxon>
        <taxon>Metazoa</taxon>
        <taxon>Ecdysozoa</taxon>
        <taxon>Nematoda</taxon>
        <taxon>Enoplea</taxon>
        <taxon>Dorylaimia</taxon>
        <taxon>Dioctophymatida</taxon>
        <taxon>Dioctophymatoidea</taxon>
        <taxon>Soboliphymatidae</taxon>
        <taxon>Soboliphyme</taxon>
    </lineage>
</organism>
<feature type="compositionally biased region" description="Low complexity" evidence="1">
    <location>
        <begin position="488"/>
        <end position="507"/>
    </location>
</feature>
<dbReference type="AlphaFoldDB" id="A0A183IAB7"/>
<feature type="compositionally biased region" description="Basic and acidic residues" evidence="1">
    <location>
        <begin position="223"/>
        <end position="242"/>
    </location>
</feature>
<feature type="compositionally biased region" description="Low complexity" evidence="1">
    <location>
        <begin position="243"/>
        <end position="255"/>
    </location>
</feature>
<feature type="region of interest" description="Disordered" evidence="1">
    <location>
        <begin position="1"/>
        <end position="325"/>
    </location>
</feature>
<feature type="compositionally biased region" description="Gly residues" evidence="1">
    <location>
        <begin position="567"/>
        <end position="587"/>
    </location>
</feature>
<feature type="compositionally biased region" description="Basic and acidic residues" evidence="1">
    <location>
        <begin position="192"/>
        <end position="206"/>
    </location>
</feature>
<dbReference type="WBParaSite" id="SBAD_0000058301-mRNA-1">
    <property type="protein sequence ID" value="SBAD_0000058301-mRNA-1"/>
    <property type="gene ID" value="SBAD_0000058301"/>
</dbReference>
<protein>
    <submittedName>
        <fullName evidence="4">Basic proline-rich protein-like</fullName>
    </submittedName>
</protein>
<dbReference type="EMBL" id="UZAM01001829">
    <property type="protein sequence ID" value="VDO85062.1"/>
    <property type="molecule type" value="Genomic_DNA"/>
</dbReference>
<feature type="compositionally biased region" description="Pro residues" evidence="1">
    <location>
        <begin position="465"/>
        <end position="478"/>
    </location>
</feature>
<evidence type="ECO:0000256" key="1">
    <source>
        <dbReference type="SAM" id="MobiDB-lite"/>
    </source>
</evidence>
<accession>A0A183IAB7</accession>
<feature type="region of interest" description="Disordered" evidence="1">
    <location>
        <begin position="558"/>
        <end position="587"/>
    </location>
</feature>
<feature type="compositionally biased region" description="Basic residues" evidence="1">
    <location>
        <begin position="258"/>
        <end position="274"/>
    </location>
</feature>
<reference evidence="4" key="1">
    <citation type="submission" date="2016-06" db="UniProtKB">
        <authorList>
            <consortium name="WormBaseParasite"/>
        </authorList>
    </citation>
    <scope>IDENTIFICATION</scope>
</reference>
<feature type="region of interest" description="Disordered" evidence="1">
    <location>
        <begin position="357"/>
        <end position="513"/>
    </location>
</feature>
<evidence type="ECO:0000313" key="3">
    <source>
        <dbReference type="Proteomes" id="UP000270296"/>
    </source>
</evidence>
<reference evidence="2 3" key="2">
    <citation type="submission" date="2018-11" db="EMBL/GenBank/DDBJ databases">
        <authorList>
            <consortium name="Pathogen Informatics"/>
        </authorList>
    </citation>
    <scope>NUCLEOTIDE SEQUENCE [LARGE SCALE GENOMIC DNA]</scope>
</reference>
<feature type="compositionally biased region" description="Basic residues" evidence="1">
    <location>
        <begin position="180"/>
        <end position="191"/>
    </location>
</feature>
<feature type="compositionally biased region" description="Low complexity" evidence="1">
    <location>
        <begin position="75"/>
        <end position="103"/>
    </location>
</feature>
<proteinExistence type="predicted"/>
<evidence type="ECO:0000313" key="2">
    <source>
        <dbReference type="EMBL" id="VDO85062.1"/>
    </source>
</evidence>
<gene>
    <name evidence="2" type="ORF">SBAD_LOCUS561</name>
</gene>
<evidence type="ECO:0000313" key="4">
    <source>
        <dbReference type="WBParaSite" id="SBAD_0000058301-mRNA-1"/>
    </source>
</evidence>